<protein>
    <recommendedName>
        <fullName evidence="10 11">Lon protease</fullName>
        <ecNumber evidence="10 11">3.4.21.53</ecNumber>
    </recommendedName>
    <alternativeName>
        <fullName evidence="10">ATP-dependent protease La</fullName>
    </alternativeName>
</protein>
<comment type="function">
    <text evidence="10">ATP-dependent serine protease that mediates the selective degradation of mutant and abnormal proteins as well as certain short-lived regulatory proteins. Required for cellular homeostasis and for survival from DNA damage and developmental changes induced by stress. Degrades polypeptides processively to yield small peptide fragments that are 5 to 10 amino acids long. Binds to DNA in a double-stranded, site-specific manner.</text>
</comment>
<dbReference type="PATRIC" id="fig|1618578.3.peg.806"/>
<feature type="domain" description="Lon proteolytic" evidence="15">
    <location>
        <begin position="597"/>
        <end position="778"/>
    </location>
</feature>
<evidence type="ECO:0000256" key="10">
    <source>
        <dbReference type="HAMAP-Rule" id="MF_01973"/>
    </source>
</evidence>
<dbReference type="AlphaFoldDB" id="A0A0G1FQM0"/>
<dbReference type="PIRSF" id="PIRSF001174">
    <property type="entry name" value="Lon_proteas"/>
    <property type="match status" value="1"/>
</dbReference>
<dbReference type="PRINTS" id="PR00830">
    <property type="entry name" value="ENDOLAPTASE"/>
</dbReference>
<keyword evidence="4 10" id="KW-0547">Nucleotide-binding</keyword>
<dbReference type="GO" id="GO:0004252">
    <property type="term" value="F:serine-type endopeptidase activity"/>
    <property type="evidence" value="ECO:0007669"/>
    <property type="project" value="UniProtKB-UniRule"/>
</dbReference>
<dbReference type="InterPro" id="IPR008269">
    <property type="entry name" value="Lon_proteolytic"/>
</dbReference>
<name>A0A0G1FQM0_9BACT</name>
<evidence type="ECO:0000259" key="16">
    <source>
        <dbReference type="PROSITE" id="PS51787"/>
    </source>
</evidence>
<dbReference type="Gene3D" id="2.30.130.40">
    <property type="entry name" value="LON domain-like"/>
    <property type="match status" value="1"/>
</dbReference>
<feature type="active site" evidence="10 12">
    <location>
        <position position="727"/>
    </location>
</feature>
<dbReference type="InterPro" id="IPR046336">
    <property type="entry name" value="Lon_prtase_N_sf"/>
</dbReference>
<gene>
    <name evidence="10" type="primary">lon</name>
    <name evidence="17" type="ORF">UV74_C0013G0453</name>
</gene>
<dbReference type="SUPFAM" id="SSF88697">
    <property type="entry name" value="PUA domain-like"/>
    <property type="match status" value="1"/>
</dbReference>
<evidence type="ECO:0000313" key="17">
    <source>
        <dbReference type="EMBL" id="KKS97331.1"/>
    </source>
</evidence>
<dbReference type="SMART" id="SM00464">
    <property type="entry name" value="LON"/>
    <property type="match status" value="1"/>
</dbReference>
<keyword evidence="8 10" id="KW-0346">Stress response</keyword>
<dbReference type="SUPFAM" id="SSF54211">
    <property type="entry name" value="Ribosomal protein S5 domain 2-like"/>
    <property type="match status" value="1"/>
</dbReference>
<dbReference type="InterPro" id="IPR027417">
    <property type="entry name" value="P-loop_NTPase"/>
</dbReference>
<dbReference type="Gene3D" id="3.40.50.300">
    <property type="entry name" value="P-loop containing nucleotide triphosphate hydrolases"/>
    <property type="match status" value="1"/>
</dbReference>
<reference evidence="17 18" key="1">
    <citation type="journal article" date="2015" name="Nature">
        <title>rRNA introns, odd ribosomes, and small enigmatic genomes across a large radiation of phyla.</title>
        <authorList>
            <person name="Brown C.T."/>
            <person name="Hug L.A."/>
            <person name="Thomas B.C."/>
            <person name="Sharon I."/>
            <person name="Castelle C.J."/>
            <person name="Singh A."/>
            <person name="Wilkins M.J."/>
            <person name="Williams K.H."/>
            <person name="Banfield J.F."/>
        </authorList>
    </citation>
    <scope>NUCLEOTIDE SEQUENCE [LARGE SCALE GENOMIC DNA]</scope>
</reference>
<dbReference type="Pfam" id="PF00004">
    <property type="entry name" value="AAA"/>
    <property type="match status" value="1"/>
</dbReference>
<dbReference type="GO" id="GO:0043565">
    <property type="term" value="F:sequence-specific DNA binding"/>
    <property type="evidence" value="ECO:0007669"/>
    <property type="project" value="UniProtKB-UniRule"/>
</dbReference>
<evidence type="ECO:0000256" key="8">
    <source>
        <dbReference type="ARBA" id="ARBA00023016"/>
    </source>
</evidence>
<dbReference type="GO" id="GO:0005524">
    <property type="term" value="F:ATP binding"/>
    <property type="evidence" value="ECO:0007669"/>
    <property type="project" value="UniProtKB-UniRule"/>
</dbReference>
<keyword evidence="2 10" id="KW-0963">Cytoplasm</keyword>
<dbReference type="GO" id="GO:0034605">
    <property type="term" value="P:cellular response to heat"/>
    <property type="evidence" value="ECO:0007669"/>
    <property type="project" value="UniProtKB-UniRule"/>
</dbReference>
<comment type="induction">
    <text evidence="10">By heat shock.</text>
</comment>
<evidence type="ECO:0000256" key="12">
    <source>
        <dbReference type="PIRSR" id="PIRSR001174-1"/>
    </source>
</evidence>
<evidence type="ECO:0000256" key="14">
    <source>
        <dbReference type="PROSITE-ProRule" id="PRU01122"/>
    </source>
</evidence>
<sequence length="799" mass="89245">MRTVPVVAIRGSVVFPHTDSILTFGRDKSVAAVNASFQDNRTIAIFSQKDARVLDPVFEDLYPVGTIATITQMMTTEGDIHAMVQGQERIRLVEKISHDPYLVAKVEEITEIETEGKEVLALSKQLEELFRKAINLGKGVEVTTIMRILSQQVQPSELVDSIASLLSMKTKDKQKLLETFSVKERLKKVVEHLSHEVNVLDLERVISSKTQKRFEDQMRKAMLREKKRTIEAELGEGDDEDGTEIEEYTKKIKLAKMPKDTEKKALKELGRLEKMNPHNPEGGYIRNYLDWLCDMPWQVSAEKKVSIKKAQKILNDDHYGIERAKERILEFISVMQLKEGKSKKKNAGTSDAHPTILCFVGAPGVGKTSIGKSIARSLGRKFARVSLGGIRDEAELRGHRRTYVGAMPGRIIQSVKNCGINNPVFMLDEIDKLGADFRGDPASALLEILDPEQNREFSDHYLEVPFDLSNIMFICTANVLDTIPLALRDRMEIINFPGYIEEEKFNIAKRYLWPKQLKLHAMDDRKIKISDSALKLIIKSYTKEAGVRELERNLARVIRKLARQIAEKKKYSKMIEEREVVKLLGPRRFSSQIVGKEDEVGMSTGLSVTSFGGEILFIEVALTPGKGKMLLTGQLGDVMQESAKAAFTWVKAHWQELGLREGFGTSLDVHIHVPEGAIPKDGPSAGTALATALVSALVGLPVRRDVGMTGEVTLRGRVLEIGGVKEKVIAGHRAGLSTIVLPKDNKKDMEDIPKNVKKGLKFIFAENLSEVLRASLGKWPIKRVSRGRSIPGPTFLASA</sequence>
<dbReference type="EC" id="3.4.21.53" evidence="10 11"/>
<proteinExistence type="evidence at transcript level"/>
<comment type="catalytic activity">
    <reaction evidence="9 10 11 14">
        <text>Hydrolysis of proteins in presence of ATP.</text>
        <dbReference type="EC" id="3.4.21.53"/>
    </reaction>
</comment>
<feature type="domain" description="Lon N-terminal" evidence="16">
    <location>
        <begin position="4"/>
        <end position="197"/>
    </location>
</feature>
<dbReference type="Pfam" id="PF05362">
    <property type="entry name" value="Lon_C"/>
    <property type="match status" value="1"/>
</dbReference>
<dbReference type="SMART" id="SM00382">
    <property type="entry name" value="AAA"/>
    <property type="match status" value="1"/>
</dbReference>
<dbReference type="Gene3D" id="1.20.58.1480">
    <property type="match status" value="1"/>
</dbReference>
<evidence type="ECO:0000256" key="1">
    <source>
        <dbReference type="ARBA" id="ARBA00004496"/>
    </source>
</evidence>
<comment type="subcellular location">
    <subcellularLocation>
        <location evidence="1 10 11">Cytoplasm</location>
    </subcellularLocation>
</comment>
<dbReference type="GO" id="GO:0016887">
    <property type="term" value="F:ATP hydrolysis activity"/>
    <property type="evidence" value="ECO:0007669"/>
    <property type="project" value="UniProtKB-UniRule"/>
</dbReference>
<dbReference type="InterPro" id="IPR003593">
    <property type="entry name" value="AAA+_ATPase"/>
</dbReference>
<dbReference type="InterPro" id="IPR003111">
    <property type="entry name" value="Lon_prtase_N"/>
</dbReference>
<keyword evidence="3 10" id="KW-0645">Protease</keyword>
<accession>A0A0G1FQM0</accession>
<dbReference type="Gene3D" id="3.30.230.10">
    <property type="match status" value="1"/>
</dbReference>
<dbReference type="PROSITE" id="PS51787">
    <property type="entry name" value="LON_N"/>
    <property type="match status" value="1"/>
</dbReference>
<evidence type="ECO:0000256" key="9">
    <source>
        <dbReference type="ARBA" id="ARBA00050665"/>
    </source>
</evidence>
<dbReference type="GO" id="GO:0004176">
    <property type="term" value="F:ATP-dependent peptidase activity"/>
    <property type="evidence" value="ECO:0007669"/>
    <property type="project" value="UniProtKB-UniRule"/>
</dbReference>
<evidence type="ECO:0000259" key="15">
    <source>
        <dbReference type="PROSITE" id="PS51786"/>
    </source>
</evidence>
<dbReference type="FunFam" id="1.20.5.5270:FF:000002">
    <property type="entry name" value="Lon protease homolog"/>
    <property type="match status" value="1"/>
</dbReference>
<organism evidence="17 18">
    <name type="scientific">Candidatus Woesebacteria bacterium GW2011_GWB1_43_14</name>
    <dbReference type="NCBI Taxonomy" id="1618578"/>
    <lineage>
        <taxon>Bacteria</taxon>
        <taxon>Candidatus Woeseibacteriota</taxon>
    </lineage>
</organism>
<dbReference type="PANTHER" id="PTHR10046">
    <property type="entry name" value="ATP DEPENDENT LON PROTEASE FAMILY MEMBER"/>
    <property type="match status" value="1"/>
</dbReference>
<keyword evidence="5 10" id="KW-0378">Hydrolase</keyword>
<dbReference type="GO" id="GO:0005737">
    <property type="term" value="C:cytoplasm"/>
    <property type="evidence" value="ECO:0007669"/>
    <property type="project" value="UniProtKB-SubCell"/>
</dbReference>
<dbReference type="Gene3D" id="1.20.5.5270">
    <property type="match status" value="1"/>
</dbReference>
<dbReference type="Proteomes" id="UP000034090">
    <property type="component" value="Unassembled WGS sequence"/>
</dbReference>
<dbReference type="PROSITE" id="PS51786">
    <property type="entry name" value="LON_PROTEOLYTIC"/>
    <property type="match status" value="1"/>
</dbReference>
<evidence type="ECO:0000256" key="13">
    <source>
        <dbReference type="PIRSR" id="PIRSR001174-2"/>
    </source>
</evidence>
<dbReference type="EMBL" id="LCFQ01000013">
    <property type="protein sequence ID" value="KKS97331.1"/>
    <property type="molecule type" value="Genomic_DNA"/>
</dbReference>
<keyword evidence="6 10" id="KW-0720">Serine protease</keyword>
<dbReference type="InterPro" id="IPR003959">
    <property type="entry name" value="ATPase_AAA_core"/>
</dbReference>
<dbReference type="InterPro" id="IPR027065">
    <property type="entry name" value="Lon_Prtase"/>
</dbReference>
<feature type="binding site" evidence="10 13">
    <location>
        <begin position="361"/>
        <end position="368"/>
    </location>
    <ligand>
        <name>ATP</name>
        <dbReference type="ChEBI" id="CHEBI:30616"/>
    </ligand>
</feature>
<dbReference type="InterPro" id="IPR015947">
    <property type="entry name" value="PUA-like_sf"/>
</dbReference>
<comment type="caution">
    <text evidence="17">The sequence shown here is derived from an EMBL/GenBank/DDBJ whole genome shotgun (WGS) entry which is preliminary data.</text>
</comment>
<dbReference type="FunFam" id="3.40.50.300:FF:000021">
    <property type="entry name" value="Lon protease homolog"/>
    <property type="match status" value="1"/>
</dbReference>
<comment type="subunit">
    <text evidence="10 11">Homohexamer. Organized in a ring with a central cavity.</text>
</comment>
<evidence type="ECO:0000256" key="11">
    <source>
        <dbReference type="PIRNR" id="PIRNR001174"/>
    </source>
</evidence>
<dbReference type="InterPro" id="IPR020568">
    <property type="entry name" value="Ribosomal_Su5_D2-typ_SF"/>
</dbReference>
<evidence type="ECO:0000256" key="6">
    <source>
        <dbReference type="ARBA" id="ARBA00022825"/>
    </source>
</evidence>
<evidence type="ECO:0000256" key="4">
    <source>
        <dbReference type="ARBA" id="ARBA00022741"/>
    </source>
</evidence>
<dbReference type="NCBIfam" id="TIGR00763">
    <property type="entry name" value="lon"/>
    <property type="match status" value="1"/>
</dbReference>
<dbReference type="HAMAP" id="MF_01973">
    <property type="entry name" value="lon_bact"/>
    <property type="match status" value="1"/>
</dbReference>
<dbReference type="InterPro" id="IPR027543">
    <property type="entry name" value="Lon_bac"/>
</dbReference>
<dbReference type="GO" id="GO:0006515">
    <property type="term" value="P:protein quality control for misfolded or incompletely synthesized proteins"/>
    <property type="evidence" value="ECO:0007669"/>
    <property type="project" value="UniProtKB-UniRule"/>
</dbReference>
<evidence type="ECO:0000256" key="2">
    <source>
        <dbReference type="ARBA" id="ARBA00022490"/>
    </source>
</evidence>
<keyword evidence="7 10" id="KW-0067">ATP-binding</keyword>
<dbReference type="InterPro" id="IPR054594">
    <property type="entry name" value="Lon_lid"/>
</dbReference>
<evidence type="ECO:0000256" key="3">
    <source>
        <dbReference type="ARBA" id="ARBA00022670"/>
    </source>
</evidence>
<evidence type="ECO:0000256" key="5">
    <source>
        <dbReference type="ARBA" id="ARBA00022801"/>
    </source>
</evidence>
<comment type="similarity">
    <text evidence="10 11 14">Belongs to the peptidase S16 family.</text>
</comment>
<evidence type="ECO:0000313" key="18">
    <source>
        <dbReference type="Proteomes" id="UP000034090"/>
    </source>
</evidence>
<dbReference type="InterPro" id="IPR014721">
    <property type="entry name" value="Ribsml_uS5_D2-typ_fold_subgr"/>
</dbReference>
<dbReference type="SUPFAM" id="SSF52540">
    <property type="entry name" value="P-loop containing nucleoside triphosphate hydrolases"/>
    <property type="match status" value="1"/>
</dbReference>
<evidence type="ECO:0000256" key="7">
    <source>
        <dbReference type="ARBA" id="ARBA00022840"/>
    </source>
</evidence>
<dbReference type="STRING" id="1618578.UV74_C0013G0453"/>
<dbReference type="InterPro" id="IPR004815">
    <property type="entry name" value="Lon_bac/euk-typ"/>
</dbReference>
<dbReference type="CDD" id="cd19500">
    <property type="entry name" value="RecA-like_Lon"/>
    <property type="match status" value="1"/>
</dbReference>
<feature type="active site" evidence="10 12">
    <location>
        <position position="684"/>
    </location>
</feature>
<dbReference type="Pfam" id="PF22667">
    <property type="entry name" value="Lon_lid"/>
    <property type="match status" value="1"/>
</dbReference>
<dbReference type="Pfam" id="PF02190">
    <property type="entry name" value="LON_substr_bdg"/>
    <property type="match status" value="1"/>
</dbReference>
<dbReference type="Gene3D" id="1.10.8.60">
    <property type="match status" value="1"/>
</dbReference>